<name>A0ABW2LAB6_9BACT</name>
<evidence type="ECO:0008006" key="3">
    <source>
        <dbReference type="Google" id="ProtNLM"/>
    </source>
</evidence>
<keyword evidence="2" id="KW-1185">Reference proteome</keyword>
<evidence type="ECO:0000313" key="2">
    <source>
        <dbReference type="Proteomes" id="UP001596472"/>
    </source>
</evidence>
<proteinExistence type="predicted"/>
<sequence length="140" mass="16000">MVFYLGSMPCLSANEVKILEIARVGLDEENSVRLRLQMDLVECVRPMFLGRFRITYVMRRPEARLTGRLGRGRHCLAKIDLKTKTGSNRVAVVIDDGWLDSLDFKTRPGRNYEVCGLSKSQKWVDSEKALNRLEHGSDDL</sequence>
<reference evidence="2" key="1">
    <citation type="journal article" date="2019" name="Int. J. Syst. Evol. Microbiol.">
        <title>The Global Catalogue of Microorganisms (GCM) 10K type strain sequencing project: providing services to taxonomists for standard genome sequencing and annotation.</title>
        <authorList>
            <consortium name="The Broad Institute Genomics Platform"/>
            <consortium name="The Broad Institute Genome Sequencing Center for Infectious Disease"/>
            <person name="Wu L."/>
            <person name="Ma J."/>
        </authorList>
    </citation>
    <scope>NUCLEOTIDE SEQUENCE [LARGE SCALE GENOMIC DNA]</scope>
    <source>
        <strain evidence="2">CGMCC 4.1467</strain>
    </source>
</reference>
<comment type="caution">
    <text evidence="1">The sequence shown here is derived from an EMBL/GenBank/DDBJ whole genome shotgun (WGS) entry which is preliminary data.</text>
</comment>
<protein>
    <recommendedName>
        <fullName evidence="3">Transposase</fullName>
    </recommendedName>
</protein>
<gene>
    <name evidence="1" type="ORF">ACFQY0_19455</name>
</gene>
<dbReference type="Proteomes" id="UP001596472">
    <property type="component" value="Unassembled WGS sequence"/>
</dbReference>
<accession>A0ABW2LAB6</accession>
<dbReference type="RefSeq" id="WP_379716075.1">
    <property type="nucleotide sequence ID" value="NZ_JBHTBS010000015.1"/>
</dbReference>
<organism evidence="1 2">
    <name type="scientific">Haloferula chungangensis</name>
    <dbReference type="NCBI Taxonomy" id="1048331"/>
    <lineage>
        <taxon>Bacteria</taxon>
        <taxon>Pseudomonadati</taxon>
        <taxon>Verrucomicrobiota</taxon>
        <taxon>Verrucomicrobiia</taxon>
        <taxon>Verrucomicrobiales</taxon>
        <taxon>Verrucomicrobiaceae</taxon>
        <taxon>Haloferula</taxon>
    </lineage>
</organism>
<dbReference type="EMBL" id="JBHTBS010000015">
    <property type="protein sequence ID" value="MFC7339378.1"/>
    <property type="molecule type" value="Genomic_DNA"/>
</dbReference>
<evidence type="ECO:0000313" key="1">
    <source>
        <dbReference type="EMBL" id="MFC7339378.1"/>
    </source>
</evidence>